<protein>
    <recommendedName>
        <fullName evidence="4">DUF1754-domain-containing protein</fullName>
    </recommendedName>
</protein>
<evidence type="ECO:0000313" key="3">
    <source>
        <dbReference type="Proteomes" id="UP000269276"/>
    </source>
</evidence>
<dbReference type="PANTHER" id="PTHR13282:SF6">
    <property type="entry name" value="PROTEIN FAM32A"/>
    <property type="match status" value="1"/>
</dbReference>
<reference evidence="2 3" key="1">
    <citation type="journal article" date="2018" name="BMC Genomics">
        <title>Genomic evidence for intraspecific hybridization in a clonal and extremely halotolerant yeast.</title>
        <authorList>
            <person name="Gostincar C."/>
            <person name="Stajich J.E."/>
            <person name="Zupancic J."/>
            <person name="Zalar P."/>
            <person name="Gunde-Cimerman N."/>
        </authorList>
    </citation>
    <scope>NUCLEOTIDE SEQUENCE [LARGE SCALE GENOMIC DNA]</scope>
    <source>
        <strain evidence="2 3">EXF-2682</strain>
    </source>
</reference>
<sequence length="154" mass="16794">MPSADYGNAVGGGLKLKGAKDAGVKKKKKEKKSKAADAGDSDRAQQNALQKALADEDKGDDESSGNHVAGIHEKDGLKDGVSGTLEQDGHRGSGDHKDYGKTEAQKKQEELRRKRLEERLRKEGIKTHKERVEELNKYLSGLSEHHDMPRIGPG</sequence>
<accession>A0A3M7DMD0</accession>
<organism evidence="2 3">
    <name type="scientific">Hortaea werneckii</name>
    <name type="common">Black yeast</name>
    <name type="synonym">Cladosporium werneckii</name>
    <dbReference type="NCBI Taxonomy" id="91943"/>
    <lineage>
        <taxon>Eukaryota</taxon>
        <taxon>Fungi</taxon>
        <taxon>Dikarya</taxon>
        <taxon>Ascomycota</taxon>
        <taxon>Pezizomycotina</taxon>
        <taxon>Dothideomycetes</taxon>
        <taxon>Dothideomycetidae</taxon>
        <taxon>Mycosphaerellales</taxon>
        <taxon>Teratosphaeriaceae</taxon>
        <taxon>Hortaea</taxon>
    </lineage>
</organism>
<feature type="compositionally biased region" description="Basic and acidic residues" evidence="1">
    <location>
        <begin position="33"/>
        <end position="43"/>
    </location>
</feature>
<dbReference type="PANTHER" id="PTHR13282">
    <property type="entry name" value="PROTEIN FAM32A"/>
    <property type="match status" value="1"/>
</dbReference>
<dbReference type="AlphaFoldDB" id="A0A3M7DMD0"/>
<dbReference type="Proteomes" id="UP000269276">
    <property type="component" value="Unassembled WGS sequence"/>
</dbReference>
<dbReference type="InterPro" id="IPR013865">
    <property type="entry name" value="FAM32A"/>
</dbReference>
<name>A0A3M7DMD0_HORWE</name>
<evidence type="ECO:0008006" key="4">
    <source>
        <dbReference type="Google" id="ProtNLM"/>
    </source>
</evidence>
<feature type="compositionally biased region" description="Basic and acidic residues" evidence="1">
    <location>
        <begin position="87"/>
        <end position="114"/>
    </location>
</feature>
<evidence type="ECO:0000256" key="1">
    <source>
        <dbReference type="SAM" id="MobiDB-lite"/>
    </source>
</evidence>
<proteinExistence type="predicted"/>
<dbReference type="Pfam" id="PF08555">
    <property type="entry name" value="FAM32A"/>
    <property type="match status" value="1"/>
</dbReference>
<dbReference type="GO" id="GO:0005730">
    <property type="term" value="C:nucleolus"/>
    <property type="evidence" value="ECO:0007669"/>
    <property type="project" value="TreeGrafter"/>
</dbReference>
<dbReference type="VEuPathDB" id="FungiDB:BTJ68_04375"/>
<feature type="region of interest" description="Disordered" evidence="1">
    <location>
        <begin position="1"/>
        <end position="114"/>
    </location>
</feature>
<gene>
    <name evidence="2" type="ORF">D0863_09148</name>
</gene>
<comment type="caution">
    <text evidence="2">The sequence shown here is derived from an EMBL/GenBank/DDBJ whole genome shotgun (WGS) entry which is preliminary data.</text>
</comment>
<dbReference type="EMBL" id="QWIP01000356">
    <property type="protein sequence ID" value="RMY65402.1"/>
    <property type="molecule type" value="Genomic_DNA"/>
</dbReference>
<dbReference type="OrthoDB" id="205403at2759"/>
<evidence type="ECO:0000313" key="2">
    <source>
        <dbReference type="EMBL" id="RMY65402.1"/>
    </source>
</evidence>